<comment type="caution">
    <text evidence="1">The sequence shown here is derived from an EMBL/GenBank/DDBJ whole genome shotgun (WGS) entry which is preliminary data.</text>
</comment>
<gene>
    <name evidence="1" type="ORF">HMPREF9141_1107</name>
</gene>
<dbReference type="STRING" id="888743.HMPREF9141_1107"/>
<name>F0F690_9BACT</name>
<sequence>MCKDTKIFENNCKQNRKTYEFLQTPHYKPTHHRHTACSLTSLYRWRKVRDRRKNV</sequence>
<evidence type="ECO:0000313" key="2">
    <source>
        <dbReference type="Proteomes" id="UP000005697"/>
    </source>
</evidence>
<keyword evidence="2" id="KW-1185">Reference proteome</keyword>
<protein>
    <submittedName>
        <fullName evidence="1">Uncharacterized protein</fullName>
    </submittedName>
</protein>
<reference evidence="1 2" key="1">
    <citation type="submission" date="2011-01" db="EMBL/GenBank/DDBJ databases">
        <authorList>
            <person name="Muzny D."/>
            <person name="Qin X."/>
            <person name="Deng J."/>
            <person name="Jiang H."/>
            <person name="Liu Y."/>
            <person name="Qu J."/>
            <person name="Song X.-Z."/>
            <person name="Zhang L."/>
            <person name="Thornton R."/>
            <person name="Coyle M."/>
            <person name="Francisco L."/>
            <person name="Jackson L."/>
            <person name="Javaid M."/>
            <person name="Korchina V."/>
            <person name="Kovar C."/>
            <person name="Mata R."/>
            <person name="Mathew T."/>
            <person name="Ngo R."/>
            <person name="Nguyen L."/>
            <person name="Nguyen N."/>
            <person name="Okwuonu G."/>
            <person name="Ongeri F."/>
            <person name="Pham C."/>
            <person name="Simmons D."/>
            <person name="Wilczek-Boney K."/>
            <person name="Hale W."/>
            <person name="Jakkamsetti A."/>
            <person name="Pham P."/>
            <person name="Ruth R."/>
            <person name="San Lucas F."/>
            <person name="Warren J."/>
            <person name="Zhang J."/>
            <person name="Zhao Z."/>
            <person name="Zhou C."/>
            <person name="Zhu D."/>
            <person name="Lee S."/>
            <person name="Bess C."/>
            <person name="Blankenburg K."/>
            <person name="Forbes L."/>
            <person name="Fu Q."/>
            <person name="Gubbala S."/>
            <person name="Hirani K."/>
            <person name="Jayaseelan J.C."/>
            <person name="Lara F."/>
            <person name="Munidasa M."/>
            <person name="Palculict T."/>
            <person name="Patil S."/>
            <person name="Pu L.-L."/>
            <person name="Saada N."/>
            <person name="Tang L."/>
            <person name="Weissenberger G."/>
            <person name="Zhu Y."/>
            <person name="Hemphill L."/>
            <person name="Shang Y."/>
            <person name="Youmans B."/>
            <person name="Ayvaz T."/>
            <person name="Ross M."/>
            <person name="Santibanez J."/>
            <person name="Aqrawi P."/>
            <person name="Gross S."/>
            <person name="Joshi V."/>
            <person name="Fowler G."/>
            <person name="Nazareth L."/>
            <person name="Reid J."/>
            <person name="Worley K."/>
            <person name="Petrosino J."/>
            <person name="Highlander S."/>
            <person name="Gibbs R."/>
        </authorList>
    </citation>
    <scope>NUCLEOTIDE SEQUENCE [LARGE SCALE GENOMIC DNA]</scope>
    <source>
        <strain evidence="1 2">DSM 16608</strain>
    </source>
</reference>
<evidence type="ECO:0000313" key="1">
    <source>
        <dbReference type="EMBL" id="EGC20371.1"/>
    </source>
</evidence>
<organism evidence="1 2">
    <name type="scientific">Prevotella multiformis DSM 16608</name>
    <dbReference type="NCBI Taxonomy" id="888743"/>
    <lineage>
        <taxon>Bacteria</taxon>
        <taxon>Pseudomonadati</taxon>
        <taxon>Bacteroidota</taxon>
        <taxon>Bacteroidia</taxon>
        <taxon>Bacteroidales</taxon>
        <taxon>Prevotellaceae</taxon>
        <taxon>Prevotella</taxon>
    </lineage>
</organism>
<accession>F0F690</accession>
<dbReference type="AlphaFoldDB" id="F0F690"/>
<proteinExistence type="predicted"/>
<dbReference type="Proteomes" id="UP000005697">
    <property type="component" value="Unassembled WGS sequence"/>
</dbReference>
<dbReference type="HOGENOM" id="CLU_3028524_0_0_10"/>
<dbReference type="EMBL" id="AEWX01000016">
    <property type="protein sequence ID" value="EGC20371.1"/>
    <property type="molecule type" value="Genomic_DNA"/>
</dbReference>